<organism evidence="1 2">
    <name type="scientific">Phlebia brevispora</name>
    <dbReference type="NCBI Taxonomy" id="194682"/>
    <lineage>
        <taxon>Eukaryota</taxon>
        <taxon>Fungi</taxon>
        <taxon>Dikarya</taxon>
        <taxon>Basidiomycota</taxon>
        <taxon>Agaricomycotina</taxon>
        <taxon>Agaricomycetes</taxon>
        <taxon>Polyporales</taxon>
        <taxon>Meruliaceae</taxon>
        <taxon>Phlebia</taxon>
    </lineage>
</organism>
<evidence type="ECO:0000313" key="2">
    <source>
        <dbReference type="Proteomes" id="UP001148662"/>
    </source>
</evidence>
<comment type="caution">
    <text evidence="1">The sequence shown here is derived from an EMBL/GenBank/DDBJ whole genome shotgun (WGS) entry which is preliminary data.</text>
</comment>
<proteinExistence type="predicted"/>
<reference evidence="1" key="1">
    <citation type="submission" date="2022-07" db="EMBL/GenBank/DDBJ databases">
        <title>Genome Sequence of Phlebia brevispora.</title>
        <authorList>
            <person name="Buettner E."/>
        </authorList>
    </citation>
    <scope>NUCLEOTIDE SEQUENCE</scope>
    <source>
        <strain evidence="1">MPL23</strain>
    </source>
</reference>
<dbReference type="Proteomes" id="UP001148662">
    <property type="component" value="Unassembled WGS sequence"/>
</dbReference>
<protein>
    <submittedName>
        <fullName evidence="1">Uncharacterized protein</fullName>
    </submittedName>
</protein>
<sequence length="332" mass="38665">MLSRPFTSSTFSQQISGLSLKHTQVLHAVPFYLARMPRYQHFTDLTPERYPEALRQGEGQAEISIERYHYLCAAIQQKYSMTTVPANQVPGAIFDRQGLIFDSYTPFKLEPVLGLKLYPDEDGRIHPDELRVYVQEYETSWKCMEGGIMYWVAECRPFWNMVLNYHSPNGTMGRQEWDDLFTRLKNNNFDKGIVPCMFFARASGCLDPSCPFLHDRNTAQQARQKVIEDRKKFLTLPTMRDISIRMRTEYVTGRPMGKSMLKPEDTIPCRVAKICSNQNCLKVLWKPELSGQREDEVEAMMLCSRCRTTNYCSEACQRADWKRHKKRTLPPL</sequence>
<name>A0ACC1S9P4_9APHY</name>
<evidence type="ECO:0000313" key="1">
    <source>
        <dbReference type="EMBL" id="KAJ3534954.1"/>
    </source>
</evidence>
<dbReference type="EMBL" id="JANHOG010001570">
    <property type="protein sequence ID" value="KAJ3534954.1"/>
    <property type="molecule type" value="Genomic_DNA"/>
</dbReference>
<accession>A0ACC1S9P4</accession>
<keyword evidence="2" id="KW-1185">Reference proteome</keyword>
<gene>
    <name evidence="1" type="ORF">NM688_g7049</name>
</gene>